<feature type="compositionally biased region" description="Low complexity" evidence="1">
    <location>
        <begin position="1236"/>
        <end position="1246"/>
    </location>
</feature>
<proteinExistence type="predicted"/>
<feature type="region of interest" description="Disordered" evidence="1">
    <location>
        <begin position="651"/>
        <end position="670"/>
    </location>
</feature>
<feature type="region of interest" description="Disordered" evidence="1">
    <location>
        <begin position="678"/>
        <end position="702"/>
    </location>
</feature>
<feature type="compositionally biased region" description="Acidic residues" evidence="1">
    <location>
        <begin position="165"/>
        <end position="174"/>
    </location>
</feature>
<accession>A0A0N0P816</accession>
<feature type="compositionally biased region" description="Polar residues" evidence="1">
    <location>
        <begin position="1479"/>
        <end position="1501"/>
    </location>
</feature>
<evidence type="ECO:0000313" key="3">
    <source>
        <dbReference type="Proteomes" id="UP000038009"/>
    </source>
</evidence>
<dbReference type="EMBL" id="LJSK01000034">
    <property type="protein sequence ID" value="KPI88997.1"/>
    <property type="molecule type" value="Genomic_DNA"/>
</dbReference>
<evidence type="ECO:0000313" key="2">
    <source>
        <dbReference type="EMBL" id="KPI88997.1"/>
    </source>
</evidence>
<feature type="compositionally biased region" description="Polar residues" evidence="1">
    <location>
        <begin position="1450"/>
        <end position="1462"/>
    </location>
</feature>
<feature type="region of interest" description="Disordered" evidence="1">
    <location>
        <begin position="1044"/>
        <end position="1078"/>
    </location>
</feature>
<feature type="region of interest" description="Disordered" evidence="1">
    <location>
        <begin position="599"/>
        <end position="633"/>
    </location>
</feature>
<feature type="region of interest" description="Disordered" evidence="1">
    <location>
        <begin position="887"/>
        <end position="916"/>
    </location>
</feature>
<dbReference type="OrthoDB" id="264899at2759"/>
<feature type="region of interest" description="Disordered" evidence="1">
    <location>
        <begin position="1441"/>
        <end position="1501"/>
    </location>
</feature>
<keyword evidence="3" id="KW-1185">Reference proteome</keyword>
<comment type="caution">
    <text evidence="2">The sequence shown here is derived from an EMBL/GenBank/DDBJ whole genome shotgun (WGS) entry which is preliminary data.</text>
</comment>
<reference evidence="2 3" key="1">
    <citation type="journal article" date="2015" name="PLoS Pathog.">
        <title>Leptomonas seymouri: Adaptations to the Dixenous Life Cycle Analyzed by Genome Sequencing, Transcriptome Profiling and Co-infection with Leishmania donovani.</title>
        <authorList>
            <person name="Kraeva N."/>
            <person name="Butenko A."/>
            <person name="Hlavacova J."/>
            <person name="Kostygov A."/>
            <person name="Myskova J."/>
            <person name="Grybchuk D."/>
            <person name="Lestinova T."/>
            <person name="Votypka J."/>
            <person name="Volf P."/>
            <person name="Opperdoes F."/>
            <person name="Flegontov P."/>
            <person name="Lukes J."/>
            <person name="Yurchenko V."/>
        </authorList>
    </citation>
    <scope>NUCLEOTIDE SEQUENCE [LARGE SCALE GENOMIC DNA]</scope>
    <source>
        <strain evidence="2 3">ATCC 30220</strain>
    </source>
</reference>
<dbReference type="Proteomes" id="UP000038009">
    <property type="component" value="Unassembled WGS sequence"/>
</dbReference>
<dbReference type="OMA" id="SADTAWW"/>
<feature type="compositionally biased region" description="Polar residues" evidence="1">
    <location>
        <begin position="1131"/>
        <end position="1142"/>
    </location>
</feature>
<gene>
    <name evidence="2" type="ORF">ABL78_1881</name>
</gene>
<feature type="region of interest" description="Disordered" evidence="1">
    <location>
        <begin position="113"/>
        <end position="186"/>
    </location>
</feature>
<feature type="compositionally biased region" description="Low complexity" evidence="1">
    <location>
        <begin position="691"/>
        <end position="702"/>
    </location>
</feature>
<organism evidence="2 3">
    <name type="scientific">Leptomonas seymouri</name>
    <dbReference type="NCBI Taxonomy" id="5684"/>
    <lineage>
        <taxon>Eukaryota</taxon>
        <taxon>Discoba</taxon>
        <taxon>Euglenozoa</taxon>
        <taxon>Kinetoplastea</taxon>
        <taxon>Metakinetoplastina</taxon>
        <taxon>Trypanosomatida</taxon>
        <taxon>Trypanosomatidae</taxon>
        <taxon>Leishmaniinae</taxon>
        <taxon>Leptomonas</taxon>
    </lineage>
</organism>
<dbReference type="VEuPathDB" id="TriTrypDB:Lsey_0034_0120"/>
<feature type="compositionally biased region" description="Basic and acidic residues" evidence="1">
    <location>
        <begin position="1463"/>
        <end position="1477"/>
    </location>
</feature>
<feature type="region of interest" description="Disordered" evidence="1">
    <location>
        <begin position="715"/>
        <end position="752"/>
    </location>
</feature>
<feature type="region of interest" description="Disordered" evidence="1">
    <location>
        <begin position="1097"/>
        <end position="1149"/>
    </location>
</feature>
<name>A0A0N0P816_LEPSE</name>
<feature type="compositionally biased region" description="Basic and acidic residues" evidence="1">
    <location>
        <begin position="1061"/>
        <end position="1070"/>
    </location>
</feature>
<feature type="region of interest" description="Disordered" evidence="1">
    <location>
        <begin position="1218"/>
        <end position="1246"/>
    </location>
</feature>
<evidence type="ECO:0000256" key="1">
    <source>
        <dbReference type="SAM" id="MobiDB-lite"/>
    </source>
</evidence>
<protein>
    <submittedName>
        <fullName evidence="2">Uncharacterized protein</fullName>
    </submittedName>
</protein>
<feature type="compositionally biased region" description="Polar residues" evidence="1">
    <location>
        <begin position="606"/>
        <end position="616"/>
    </location>
</feature>
<feature type="region of interest" description="Disordered" evidence="1">
    <location>
        <begin position="1267"/>
        <end position="1291"/>
    </location>
</feature>
<sequence length="1531" mass="165113">MSSSSSVSAAPIDPYVLEFAVNFKWLLHYATQHLDPTMEAHYPSFIADVANMQNVLSHITFERGCTLSDMPLGALRMSRESVLYLLVCDHLLGGCPPTMHSFLQQAFGSSHRSAISDTAGGEKSGAAVPSVRVQTQTPDFRSKKSTQHADLNVSVPSSGVGSADGAEDRDGEELATERVSQALDGKPLGTLDSASAHVSNSQVASTEGKVAQAALLLLRWMFVEGILSEEELAVTLNLDTVDGGAPDVNFRITHQRREATAFQRHQRLAYRLAELIPFYLGAHLLISRCILLQYSATLLTVDGVMQHVKRLEAPLEANSDCVSYSATRPPRSVEGALLEWFQAVIDSTRRQARDQAAASEALTGCSPLRNFIEHGPFCRNVLDPSERDFFRLVQCGECVCIALWFYCPDALPLTELSRALREAERFVLSHPPGAELFSHEESISLFQRHQSLCYWTAIHAASRYLGVTPLLSQEEVVVFGRTALPLHLFVFIQQLFAVLATNAEEEVRVSADTAWWEQTGNADGYTEPVEVGVKTKPEVPNRDTDTYTSAIVSTRPGALHALRQSMRDSFPPEAFHQFRESGEGRYHEEDEIVAASPNVPARAAPSRTSTAPQNTVKENDHVDLDEASPTEGKGAEGLLVTAISVSAAAKTVHTTGKPNPLTKESRDTDQLALMQTVEAPLVARRTKSNKGSRSSSSSATSTHFTVEFAGTLRAASVSSPKRDGALETATSVLRPMVQRRTDDSGDAAADAHSYSRTTFTSIGTQRMVLTEKYEEAIDSPSGSEMKVQLAEPVVNTYIHTPDEAPLSADELARLPEIKLDSLEDGTLWNEQFKPDERPIATDAAASALRGALHSAEASEPGKGPATSNSAPTAPVALDMSKHLRSLGEPLSVPQDNEPSSPWLPDPRNDTTRRPSAFSDFAPHATLLHAIPQLSASSATYSSDFVVQSGIGAASESPMNKIEVAVDRSASFSSTSVLEEAPKDDLAAPSSLQVPLCEEVRAGDSRPVFSSRSCSCEEARREADAHVSNSAVFTKTTTIVKDVVGCDSRSGTPDGGAVSPARSREEGKERSVSTASRVLSRPSLSSASLSAVAVPEHPAQSAAAPSKKYGSADGSLPVPSASSTIPRAASTAPANRSFSNTDTSPERSAAGDNVALSSAHLSFDAEIAVEEDHSFCISSNGEASGMRNSFPTPRHEEEANRLRGLRAVGAKTTCDNALPQMQRTPTRGSIAHTSAHDSVPLDSVLSPSPIQPDKELWSLQSGVRPADRLLRSSSPSHHSMDEKDSSSLEDFSPRTSALMQSVSEVYGTDGASLLEDAGSSHVSLSQRRRLLHSNDESWFSSVSHSHRQSMQSTAGTMMSLGSVCDSTHVRDLVCRLRSVAVESLRDKDADELREALAKQQELVQQLASVLQERAGSRVGVRRFAPATRPRERKRTVHVRCPSEDLQRDTPTEGQRSVSPSLQTELKERHGDFTAERLRQRSLSGMTVESRASPTRSAQTDLSAQLAEPDVSSLLADILLPAKSVSPTRAKAQ</sequence>
<feature type="region of interest" description="Disordered" evidence="1">
    <location>
        <begin position="848"/>
        <end position="873"/>
    </location>
</feature>